<evidence type="ECO:0000256" key="1">
    <source>
        <dbReference type="SAM" id="MobiDB-lite"/>
    </source>
</evidence>
<organism evidence="2">
    <name type="scientific">viral metagenome</name>
    <dbReference type="NCBI Taxonomy" id="1070528"/>
    <lineage>
        <taxon>unclassified sequences</taxon>
        <taxon>metagenomes</taxon>
        <taxon>organismal metagenomes</taxon>
    </lineage>
</organism>
<sequence length="219" mass="24798">MSSILYYSNFCEKSKALLQRLAKSKIKEGIHYMCIDKRVKGENGAWYIVLEDGQQIILPPHVNRVPALLLLNQNHAVLYGDQITNHLKPLDVQQNNAATGFNGEPSPFSTGGEFMGGFGVMSDNYSFLDQSSDELSAKGNGGLRQLYNYATIDFNQTIECPAIEEKQARIGPDTTLEKLEKERNEQIMHAQAQQQGQRQQQQGQHQGQQQQQQQPQYRR</sequence>
<accession>A0A6C0M3A0</accession>
<feature type="compositionally biased region" description="Low complexity" evidence="1">
    <location>
        <begin position="191"/>
        <end position="219"/>
    </location>
</feature>
<feature type="region of interest" description="Disordered" evidence="1">
    <location>
        <begin position="181"/>
        <end position="219"/>
    </location>
</feature>
<protein>
    <submittedName>
        <fullName evidence="2">Uncharacterized protein</fullName>
    </submittedName>
</protein>
<evidence type="ECO:0000313" key="2">
    <source>
        <dbReference type="EMBL" id="QHU36725.1"/>
    </source>
</evidence>
<dbReference type="EMBL" id="MN740631">
    <property type="protein sequence ID" value="QHU36725.1"/>
    <property type="molecule type" value="Genomic_DNA"/>
</dbReference>
<proteinExistence type="predicted"/>
<name>A0A6C0M3A0_9ZZZZ</name>
<dbReference type="AlphaFoldDB" id="A0A6C0M3A0"/>
<reference evidence="2" key="1">
    <citation type="journal article" date="2020" name="Nature">
        <title>Giant virus diversity and host interactions through global metagenomics.</title>
        <authorList>
            <person name="Schulz F."/>
            <person name="Roux S."/>
            <person name="Paez-Espino D."/>
            <person name="Jungbluth S."/>
            <person name="Walsh D.A."/>
            <person name="Denef V.J."/>
            <person name="McMahon K.D."/>
            <person name="Konstantinidis K.T."/>
            <person name="Eloe-Fadrosh E.A."/>
            <person name="Kyrpides N.C."/>
            <person name="Woyke T."/>
        </authorList>
    </citation>
    <scope>NUCLEOTIDE SEQUENCE</scope>
    <source>
        <strain evidence="2">GVMAG-S-1035124-57</strain>
    </source>
</reference>